<dbReference type="InterPro" id="IPR045919">
    <property type="entry name" value="DUF6338"/>
</dbReference>
<proteinExistence type="predicted"/>
<sequence length="199" mass="23498">MQIKSMEVVFYTAIFLLPGYIVEEMIRAIMPKKQYSEGIIFLRYLAYSIINLAIWSWLYFLIMKYITNATIVYWIAIVLATVMSSLVTGTVLGVIRKKECIRRIFSKCGLQIEHPIPTAWDYKFSETQDFRWVIIRLANDEMVYGKYANNSFTSSDESYRDIYLEEVYILDDENNWILAERSDGIWISPNEIKSIEFKR</sequence>
<comment type="caution">
    <text evidence="2">The sequence shown here is derived from an EMBL/GenBank/DDBJ whole genome shotgun (WGS) entry which is preliminary data.</text>
</comment>
<dbReference type="Proteomes" id="UP000708338">
    <property type="component" value="Unassembled WGS sequence"/>
</dbReference>
<dbReference type="AlphaFoldDB" id="A0AA41FDR2"/>
<feature type="transmembrane region" description="Helical" evidence="1">
    <location>
        <begin position="6"/>
        <end position="23"/>
    </location>
</feature>
<evidence type="ECO:0000256" key="1">
    <source>
        <dbReference type="SAM" id="Phobius"/>
    </source>
</evidence>
<reference evidence="2" key="1">
    <citation type="journal article" date="2021" name="Gut Microbes">
        <title>A synthetic consortium of 100 gut commensals modulates the composition and function in a colon model of the microbiome of elderly subjects.</title>
        <authorList>
            <person name="Perez M."/>
            <person name="Ntemiri A."/>
            <person name="Tan H."/>
            <person name="Harris H.M.B."/>
            <person name="Roager H.M."/>
            <person name="Ribiere C."/>
            <person name="O'Toole P.W."/>
        </authorList>
    </citation>
    <scope>NUCLEOTIDE SEQUENCE</scope>
    <source>
        <strain evidence="2">MCC335</strain>
    </source>
</reference>
<dbReference type="Pfam" id="PF19865">
    <property type="entry name" value="DUF6338"/>
    <property type="match status" value="1"/>
</dbReference>
<evidence type="ECO:0000313" key="2">
    <source>
        <dbReference type="EMBL" id="MBT9809737.1"/>
    </source>
</evidence>
<protein>
    <submittedName>
        <fullName evidence="2">Uncharacterized protein</fullName>
    </submittedName>
</protein>
<evidence type="ECO:0000313" key="3">
    <source>
        <dbReference type="Proteomes" id="UP000708338"/>
    </source>
</evidence>
<feature type="transmembrane region" description="Helical" evidence="1">
    <location>
        <begin position="44"/>
        <end position="66"/>
    </location>
</feature>
<keyword evidence="1" id="KW-1133">Transmembrane helix</keyword>
<organism evidence="2 3">
    <name type="scientific">Enterocloster citroniae</name>
    <dbReference type="NCBI Taxonomy" id="358743"/>
    <lineage>
        <taxon>Bacteria</taxon>
        <taxon>Bacillati</taxon>
        <taxon>Bacillota</taxon>
        <taxon>Clostridia</taxon>
        <taxon>Lachnospirales</taxon>
        <taxon>Lachnospiraceae</taxon>
        <taxon>Enterocloster</taxon>
    </lineage>
</organism>
<accession>A0AA41FDR2</accession>
<keyword evidence="1" id="KW-0472">Membrane</keyword>
<dbReference type="EMBL" id="WQPS01000010">
    <property type="protein sequence ID" value="MBT9809737.1"/>
    <property type="molecule type" value="Genomic_DNA"/>
</dbReference>
<feature type="transmembrane region" description="Helical" evidence="1">
    <location>
        <begin position="72"/>
        <end position="95"/>
    </location>
</feature>
<keyword evidence="1" id="KW-0812">Transmembrane</keyword>
<gene>
    <name evidence="2" type="ORF">GPL26_08805</name>
</gene>
<name>A0AA41FDR2_9FIRM</name>